<reference evidence="1 2" key="1">
    <citation type="submission" date="2018-03" db="EMBL/GenBank/DDBJ databases">
        <authorList>
            <person name="Keele B.F."/>
        </authorList>
    </citation>
    <scope>NUCLEOTIDE SEQUENCE [LARGE SCALE GENOMIC DNA]</scope>
    <source>
        <strain evidence="1 2">CECT 8626</strain>
    </source>
</reference>
<dbReference type="Proteomes" id="UP000244924">
    <property type="component" value="Unassembled WGS sequence"/>
</dbReference>
<evidence type="ECO:0000313" key="1">
    <source>
        <dbReference type="EMBL" id="SPH16884.1"/>
    </source>
</evidence>
<dbReference type="AlphaFoldDB" id="A0A2R8B2M2"/>
<dbReference type="InterPro" id="IPR043148">
    <property type="entry name" value="TagF_C"/>
</dbReference>
<accession>A0A2R8B2M2</accession>
<sequence>MLGDWVSKRIGRMYHGARILPRFLGDSRMSAFSKRIWAPLKRRLAWGMRFVAIRQARVVDKVFGVATGNQFFWTSPTMPKGWEDVQRRVFFLHGRRRSDLDQFVELAFSRSSDFVVWTGLARSSLTKERAAAVLCALDPEADAGLARRIRTSHVSAAAVVGAGAICLDEGQMQRLARAVEALLPWQTEGYSAAIDSLGARLDQPPRDACLRSLPESGFRSRKRHCLIVASTLRDTQNLSLFFGGAEEVTLYSLSDLYGKADFAGEPLHCDRDLPINVENARSRVTRFSAEYHALHQETRDQAKRIYDDLAMTGEGVDWLPPDTRIFAEMNLADRLFFPSLTLAALRRLIVDPEFDHIVIALGSRIEDRDFCAMLAGLDELTTDPRVEVVSTAKSVSERLTFAPRLAELRNGSMELPDSGYWGPPPSVYAGQFHDVIRDATAPIVEWSRDGRTRVLFLCAATSAYNDSTAAYLDALLKRFETRMGFAGSNPLPVLNEMGAPGEIAATEIYRLQTSISKSQELRLVGIKAWLDGLLRRVVREMIQDGRRSIPVHLLAVRRAYFVREALISFMVEAHSIDRWFSKMSAADALPEVVVMSPYRDMFVANAVAAARRYSVRSIALEPHGLNANYCRYATIHSDFCGVITEAFRREAASGFGIPLERCRTVGSPRLTAPESYEMQARTEAARQAASRDYGYSFQDGRLVLAFFSQPTNWNQLGKVWRILLEGSAEQDVQIFLKAHPEEAPSRALRYLEIAADLGLGDRVEIWKGNAKEAIECADIVLAAYSATVVEAASLRRPVICLAPEGVDYPLEQHRIVGAPLLRNPAELARMLSEFVKDPSAMRAEAAQFVTQEQQIMEGIDVSLARLVQEIVDMPAGQAIRDQSDLPESCFLAGPHRPFQV</sequence>
<dbReference type="Gene3D" id="3.40.50.12580">
    <property type="match status" value="1"/>
</dbReference>
<name>A0A2R8B2M2_9RHOB</name>
<gene>
    <name evidence="1" type="ORF">DEA8626_00398</name>
</gene>
<dbReference type="SUPFAM" id="SSF53756">
    <property type="entry name" value="UDP-Glycosyltransferase/glycogen phosphorylase"/>
    <property type="match status" value="1"/>
</dbReference>
<organism evidence="1 2">
    <name type="scientific">Albidovulum aquaemixtae</name>
    <dbReference type="NCBI Taxonomy" id="1542388"/>
    <lineage>
        <taxon>Bacteria</taxon>
        <taxon>Pseudomonadati</taxon>
        <taxon>Pseudomonadota</taxon>
        <taxon>Alphaproteobacteria</taxon>
        <taxon>Rhodobacterales</taxon>
        <taxon>Paracoccaceae</taxon>
        <taxon>Albidovulum</taxon>
    </lineage>
</organism>
<protein>
    <submittedName>
        <fullName evidence="1">Uncharacterized protein</fullName>
    </submittedName>
</protein>
<keyword evidence="2" id="KW-1185">Reference proteome</keyword>
<evidence type="ECO:0000313" key="2">
    <source>
        <dbReference type="Proteomes" id="UP000244924"/>
    </source>
</evidence>
<proteinExistence type="predicted"/>
<dbReference type="EMBL" id="OMOQ01000001">
    <property type="protein sequence ID" value="SPH16884.1"/>
    <property type="molecule type" value="Genomic_DNA"/>
</dbReference>